<organism evidence="2 3">
    <name type="scientific">Nonomuraea wenchangensis</name>
    <dbReference type="NCBI Taxonomy" id="568860"/>
    <lineage>
        <taxon>Bacteria</taxon>
        <taxon>Bacillati</taxon>
        <taxon>Actinomycetota</taxon>
        <taxon>Actinomycetes</taxon>
        <taxon>Streptosporangiales</taxon>
        <taxon>Streptosporangiaceae</taxon>
        <taxon>Nonomuraea</taxon>
    </lineage>
</organism>
<evidence type="ECO:0000313" key="3">
    <source>
        <dbReference type="Proteomes" id="UP000199361"/>
    </source>
</evidence>
<dbReference type="RefSeq" id="WP_091079595.1">
    <property type="nucleotide sequence ID" value="NZ_FOHX01000003.1"/>
</dbReference>
<dbReference type="STRING" id="568860.SAMN05421811_103302"/>
<proteinExistence type="predicted"/>
<accession>A0A1I0F388</accession>
<gene>
    <name evidence="2" type="ORF">SAMN05421811_103302</name>
</gene>
<dbReference type="AlphaFoldDB" id="A0A1I0F388"/>
<protein>
    <submittedName>
        <fullName evidence="2">Uncharacterized protein</fullName>
    </submittedName>
</protein>
<name>A0A1I0F388_9ACTN</name>
<sequence length="227" mass="24585">MARDFNPADSGYNEVATRIVEARKKHPEGILRPLDPSKPYTIETIGEKTFIVYCAAFYRTPDDPMPGIGVAWEPFPGTTPYTRNSELMNAETSAWGRALVAAFAADTKKGIATSLDVRTREAEREFGPHDQQGWPTKPEPGEQPVSKALLRRLSAQYATLGLAGRDEILMTIGALTGLHVAATKDLTNAQAQQLIEKLDPLAKSEDPAAALADALKQAMAGEQHDAA</sequence>
<evidence type="ECO:0000313" key="2">
    <source>
        <dbReference type="EMBL" id="SET52303.1"/>
    </source>
</evidence>
<dbReference type="Proteomes" id="UP000199361">
    <property type="component" value="Unassembled WGS sequence"/>
</dbReference>
<feature type="region of interest" description="Disordered" evidence="1">
    <location>
        <begin position="124"/>
        <end position="143"/>
    </location>
</feature>
<reference evidence="2 3" key="1">
    <citation type="submission" date="2016-10" db="EMBL/GenBank/DDBJ databases">
        <authorList>
            <person name="de Groot N.N."/>
        </authorList>
    </citation>
    <scope>NUCLEOTIDE SEQUENCE [LARGE SCALE GENOMIC DNA]</scope>
    <source>
        <strain evidence="2 3">CGMCC 4.5598</strain>
    </source>
</reference>
<evidence type="ECO:0000256" key="1">
    <source>
        <dbReference type="SAM" id="MobiDB-lite"/>
    </source>
</evidence>
<dbReference type="EMBL" id="FOHX01000003">
    <property type="protein sequence ID" value="SET52303.1"/>
    <property type="molecule type" value="Genomic_DNA"/>
</dbReference>
<dbReference type="OrthoDB" id="5149333at2"/>
<keyword evidence="3" id="KW-1185">Reference proteome</keyword>